<keyword evidence="2" id="KW-1185">Reference proteome</keyword>
<evidence type="ECO:0000313" key="1">
    <source>
        <dbReference type="EMBL" id="PWI23548.1"/>
    </source>
</evidence>
<proteinExistence type="predicted"/>
<evidence type="ECO:0000313" key="2">
    <source>
        <dbReference type="Proteomes" id="UP000245938"/>
    </source>
</evidence>
<sequence length="62" mass="7246">MFTNILGAFTLAFLTLALKFINPLSNAIDTQLNSKLERKMKLERHNREIKLLDLEIDKKSRE</sequence>
<gene>
    <name evidence="1" type="ORF">DEX24_16050</name>
</gene>
<dbReference type="EMBL" id="QFVR01000034">
    <property type="protein sequence ID" value="PWI23548.1"/>
    <property type="molecule type" value="Genomic_DNA"/>
</dbReference>
<dbReference type="AlphaFoldDB" id="A0A2U3AG64"/>
<organism evidence="1 2">
    <name type="scientific">Kurthia sibirica</name>
    <dbReference type="NCBI Taxonomy" id="202750"/>
    <lineage>
        <taxon>Bacteria</taxon>
        <taxon>Bacillati</taxon>
        <taxon>Bacillota</taxon>
        <taxon>Bacilli</taxon>
        <taxon>Bacillales</taxon>
        <taxon>Caryophanaceae</taxon>
        <taxon>Kurthia</taxon>
    </lineage>
</organism>
<dbReference type="Proteomes" id="UP000245938">
    <property type="component" value="Unassembled WGS sequence"/>
</dbReference>
<dbReference type="RefSeq" id="WP_109307396.1">
    <property type="nucleotide sequence ID" value="NZ_BJUF01000064.1"/>
</dbReference>
<name>A0A2U3AG64_9BACL</name>
<comment type="caution">
    <text evidence="1">The sequence shown here is derived from an EMBL/GenBank/DDBJ whole genome shotgun (WGS) entry which is preliminary data.</text>
</comment>
<reference evidence="1 2" key="1">
    <citation type="submission" date="2018-05" db="EMBL/GenBank/DDBJ databases">
        <title>Kurthia sibirica genome sequence.</title>
        <authorList>
            <person name="Maclea K.S."/>
            <person name="Goen A.E."/>
        </authorList>
    </citation>
    <scope>NUCLEOTIDE SEQUENCE [LARGE SCALE GENOMIC DNA]</scope>
    <source>
        <strain evidence="1 2">ATCC 49154</strain>
    </source>
</reference>
<accession>A0A2U3AG64</accession>
<protein>
    <submittedName>
        <fullName evidence="1">Uncharacterized protein</fullName>
    </submittedName>
</protein>